<reference evidence="4" key="1">
    <citation type="journal article" date="2014" name="Nat. Commun.">
        <title>The emerging biofuel crop Camelina sativa retains a highly undifferentiated hexaploid genome structure.</title>
        <authorList>
            <person name="Kagale S."/>
            <person name="Koh C."/>
            <person name="Nixon J."/>
            <person name="Bollina V."/>
            <person name="Clarke W.E."/>
            <person name="Tuteja R."/>
            <person name="Spillane C."/>
            <person name="Robinson S.J."/>
            <person name="Links M.G."/>
            <person name="Clarke C."/>
            <person name="Higgins E.E."/>
            <person name="Huebert T."/>
            <person name="Sharpe A.G."/>
            <person name="Parkin I.A."/>
        </authorList>
    </citation>
    <scope>NUCLEOTIDE SEQUENCE [LARGE SCALE GENOMIC DNA]</scope>
    <source>
        <strain evidence="4">cv. DH55</strain>
    </source>
</reference>
<dbReference type="CDD" id="cd00121">
    <property type="entry name" value="MATH"/>
    <property type="match status" value="1"/>
</dbReference>
<reference evidence="5" key="2">
    <citation type="submission" date="2025-08" db="UniProtKB">
        <authorList>
            <consortium name="RefSeq"/>
        </authorList>
    </citation>
    <scope>IDENTIFICATION</scope>
    <source>
        <tissue evidence="5">Leaf</tissue>
    </source>
</reference>
<evidence type="ECO:0000256" key="1">
    <source>
        <dbReference type="ARBA" id="ARBA00023054"/>
    </source>
</evidence>
<dbReference type="GeneID" id="104781742"/>
<keyword evidence="1 2" id="KW-0175">Coiled coil</keyword>
<evidence type="ECO:0000256" key="2">
    <source>
        <dbReference type="SAM" id="Coils"/>
    </source>
</evidence>
<evidence type="ECO:0000313" key="4">
    <source>
        <dbReference type="Proteomes" id="UP000694864"/>
    </source>
</evidence>
<evidence type="ECO:0000259" key="3">
    <source>
        <dbReference type="PROSITE" id="PS50144"/>
    </source>
</evidence>
<name>A0ABM0YRD5_CAMSA</name>
<dbReference type="InterPro" id="IPR050804">
    <property type="entry name" value="MCC"/>
</dbReference>
<sequence length="303" mass="35710">MGNQVDNKFTWLIKDYCTWLPNSYRSDQFVIGGCTWYLHACFRRHRDKDFNCLYVYLVDADFESAWRRDERWIKSVQVTFTVVNQLSQEHSKVKAAGFFFDHNKPKCSISMIRLSKLHAKDAGFLVNDELEIVVVIDVLSVSDGSLKAKKPLNRPEEPIDLVDVNGLQVIPSEVDLARRIFELHPKTAKKYRTKNEYMRRFHTKVLLDLTKRFFKVPYEDSSYDVSDFEGALTYLKSVGFKLDWLEKKLDEVKENKKKCARLTKLEQQRQDMMDKYTDVRNQLEKERAEIKKTAHDLSFIDIV</sequence>
<dbReference type="Gene3D" id="2.60.210.10">
    <property type="entry name" value="Apoptosis, Tumor Necrosis Factor Receptor Associated Protein 2, Chain A"/>
    <property type="match status" value="1"/>
</dbReference>
<organism evidence="4 5">
    <name type="scientific">Camelina sativa</name>
    <name type="common">False flax</name>
    <name type="synonym">Myagrum sativum</name>
    <dbReference type="NCBI Taxonomy" id="90675"/>
    <lineage>
        <taxon>Eukaryota</taxon>
        <taxon>Viridiplantae</taxon>
        <taxon>Streptophyta</taxon>
        <taxon>Embryophyta</taxon>
        <taxon>Tracheophyta</taxon>
        <taxon>Spermatophyta</taxon>
        <taxon>Magnoliopsida</taxon>
        <taxon>eudicotyledons</taxon>
        <taxon>Gunneridae</taxon>
        <taxon>Pentapetalae</taxon>
        <taxon>rosids</taxon>
        <taxon>malvids</taxon>
        <taxon>Brassicales</taxon>
        <taxon>Brassicaceae</taxon>
        <taxon>Camelineae</taxon>
        <taxon>Camelina</taxon>
    </lineage>
</organism>
<gene>
    <name evidence="5" type="primary">LOC104781742</name>
</gene>
<feature type="domain" description="MATH" evidence="3">
    <location>
        <begin position="6"/>
        <end position="136"/>
    </location>
</feature>
<dbReference type="Proteomes" id="UP000694864">
    <property type="component" value="Chromosome 4"/>
</dbReference>
<dbReference type="InterPro" id="IPR002083">
    <property type="entry name" value="MATH/TRAF_dom"/>
</dbReference>
<keyword evidence="4" id="KW-1185">Reference proteome</keyword>
<dbReference type="SUPFAM" id="SSF49599">
    <property type="entry name" value="TRAF domain-like"/>
    <property type="match status" value="1"/>
</dbReference>
<dbReference type="Pfam" id="PF22486">
    <property type="entry name" value="MATH_2"/>
    <property type="match status" value="1"/>
</dbReference>
<dbReference type="PROSITE" id="PS50144">
    <property type="entry name" value="MATH"/>
    <property type="match status" value="1"/>
</dbReference>
<accession>A0ABM0YRD5</accession>
<dbReference type="PANTHER" id="PTHR46236:SF9">
    <property type="entry name" value="UBIQUITIN-SPECIFIC PROTEASE FAMILY C19-RELATED PROTEIN"/>
    <property type="match status" value="1"/>
</dbReference>
<proteinExistence type="predicted"/>
<dbReference type="InterPro" id="IPR008974">
    <property type="entry name" value="TRAF-like"/>
</dbReference>
<dbReference type="RefSeq" id="XP_010504782.1">
    <property type="nucleotide sequence ID" value="XM_010506480.2"/>
</dbReference>
<protein>
    <submittedName>
        <fullName evidence="5">MATH domain and coiled-coil domain-containing protein At3g58240-like</fullName>
    </submittedName>
</protein>
<feature type="coiled-coil region" evidence="2">
    <location>
        <begin position="242"/>
        <end position="296"/>
    </location>
</feature>
<evidence type="ECO:0000313" key="5">
    <source>
        <dbReference type="RefSeq" id="XP_010504782.1"/>
    </source>
</evidence>
<dbReference type="PANTHER" id="PTHR46236">
    <property type="entry name" value="TRAF-LIKE SUPERFAMILY PROTEIN"/>
    <property type="match status" value="1"/>
</dbReference>